<dbReference type="SUPFAM" id="SSF53335">
    <property type="entry name" value="S-adenosyl-L-methionine-dependent methyltransferases"/>
    <property type="match status" value="1"/>
</dbReference>
<evidence type="ECO:0000313" key="2">
    <source>
        <dbReference type="EMBL" id="SHG66016.1"/>
    </source>
</evidence>
<keyword evidence="1" id="KW-0808">Transferase</keyword>
<gene>
    <name evidence="1" type="ORF">GT747_13795</name>
    <name evidence="2" type="ORF">SAMN05444424_2925</name>
</gene>
<dbReference type="GO" id="GO:0008168">
    <property type="term" value="F:methyltransferase activity"/>
    <property type="evidence" value="ECO:0007669"/>
    <property type="project" value="UniProtKB-KW"/>
</dbReference>
<accession>A0AAQ1MG12</accession>
<reference evidence="3" key="1">
    <citation type="submission" date="2016-11" db="EMBL/GenBank/DDBJ databases">
        <authorList>
            <person name="Jaros S."/>
            <person name="Januszkiewicz K."/>
            <person name="Wedrychowicz H."/>
        </authorList>
    </citation>
    <scope>NUCLEOTIDE SEQUENCE [LARGE SCALE GENOMIC DNA]</scope>
    <source>
        <strain evidence="3">DSM 4029</strain>
    </source>
</reference>
<proteinExistence type="predicted"/>
<dbReference type="Proteomes" id="UP000184089">
    <property type="component" value="Unassembled WGS sequence"/>
</dbReference>
<evidence type="ECO:0000313" key="3">
    <source>
        <dbReference type="Proteomes" id="UP000184089"/>
    </source>
</evidence>
<dbReference type="AlphaFoldDB" id="A0AAQ1MG12"/>
<reference evidence="1 4" key="3">
    <citation type="journal article" date="2019" name="Nat. Med.">
        <title>A library of human gut bacterial isolates paired with longitudinal multiomics data enables mechanistic microbiome research.</title>
        <authorList>
            <person name="Poyet M."/>
            <person name="Groussin M."/>
            <person name="Gibbons S.M."/>
            <person name="Avila-Pacheco J."/>
            <person name="Jiang X."/>
            <person name="Kearney S.M."/>
            <person name="Perrotta A.R."/>
            <person name="Berdy B."/>
            <person name="Zhao S."/>
            <person name="Lieberman T.D."/>
            <person name="Swanson P.K."/>
            <person name="Smith M."/>
            <person name="Roesemann S."/>
            <person name="Alexander J.E."/>
            <person name="Rich S.A."/>
            <person name="Livny J."/>
            <person name="Vlamakis H."/>
            <person name="Clish C."/>
            <person name="Bullock K."/>
            <person name="Deik A."/>
            <person name="Scott J."/>
            <person name="Pierce K.A."/>
            <person name="Xavier R.J."/>
            <person name="Alm E.J."/>
        </authorList>
    </citation>
    <scope>NUCLEOTIDE SEQUENCE [LARGE SCALE GENOMIC DNA]</scope>
    <source>
        <strain evidence="1 4">BIOML-A2</strain>
    </source>
</reference>
<evidence type="ECO:0000313" key="4">
    <source>
        <dbReference type="Proteomes" id="UP000474718"/>
    </source>
</evidence>
<dbReference type="EMBL" id="FQVY01000007">
    <property type="protein sequence ID" value="SHG66016.1"/>
    <property type="molecule type" value="Genomic_DNA"/>
</dbReference>
<sequence length="348" mass="38157">MRYHLLRNPGHNRVYLKESTALCLGELALAVRSFASPCSPPEPEELGGAPALVLESEDPLGEGELERLFDLSFCYAVFAGENGSLRVLDRPGTSYFGEEISTILKYPGKTNELFTRFLINLAASSSAFAGQGGLTLLDPVAGRGTTLFEALRLGYSAAGVEISPKSVQECGGYLKKYLEQARCKHTLQKDRLSGPNRSFTAQRQRFELARSKEEYGDPAARRSVTLIAGDSAYTDRYFPKNHFHLLVGDLPYGVAHGNQAGGRPQGRGNPTRNPSELLRACLPGWRRVLKPGGAMALSWNTFVLPRPQLEGLVEAAGFTVLRDPPYDSFCHRVDQAIRRDALVARKEG</sequence>
<dbReference type="Gene3D" id="3.40.50.150">
    <property type="entry name" value="Vaccinia Virus protein VP39"/>
    <property type="match status" value="1"/>
</dbReference>
<dbReference type="GO" id="GO:0032259">
    <property type="term" value="P:methylation"/>
    <property type="evidence" value="ECO:0007669"/>
    <property type="project" value="UniProtKB-KW"/>
</dbReference>
<evidence type="ECO:0000313" key="1">
    <source>
        <dbReference type="EMBL" id="MZL70822.1"/>
    </source>
</evidence>
<dbReference type="InterPro" id="IPR029063">
    <property type="entry name" value="SAM-dependent_MTases_sf"/>
</dbReference>
<reference evidence="2" key="2">
    <citation type="submission" date="2016-11" db="EMBL/GenBank/DDBJ databases">
        <authorList>
            <person name="Varghese N."/>
            <person name="Submissions S."/>
        </authorList>
    </citation>
    <scope>NUCLEOTIDE SEQUENCE</scope>
    <source>
        <strain evidence="2">DSM 4029</strain>
    </source>
</reference>
<comment type="caution">
    <text evidence="2">The sequence shown here is derived from an EMBL/GenBank/DDBJ whole genome shotgun (WGS) entry which is preliminary data.</text>
</comment>
<name>A0AAQ1MG12_9FIRM</name>
<organism evidence="2 3">
    <name type="scientific">Bittarella massiliensis</name>
    <name type="common">ex Durand et al. 2017</name>
    <dbReference type="NCBI Taxonomy" id="1720313"/>
    <lineage>
        <taxon>Bacteria</taxon>
        <taxon>Bacillati</taxon>
        <taxon>Bacillota</taxon>
        <taxon>Clostridia</taxon>
        <taxon>Eubacteriales</taxon>
        <taxon>Oscillospiraceae</taxon>
        <taxon>Bittarella (ex Durand et al. 2017)</taxon>
    </lineage>
</organism>
<protein>
    <submittedName>
        <fullName evidence="1">SAM-dependent methyltransferase</fullName>
    </submittedName>
</protein>
<dbReference type="Proteomes" id="UP000474718">
    <property type="component" value="Unassembled WGS sequence"/>
</dbReference>
<dbReference type="EMBL" id="WWVX01000011">
    <property type="protein sequence ID" value="MZL70822.1"/>
    <property type="molecule type" value="Genomic_DNA"/>
</dbReference>
<keyword evidence="1" id="KW-0489">Methyltransferase</keyword>
<dbReference type="RefSeq" id="WP_052537684.1">
    <property type="nucleotide sequence ID" value="NZ_FQVY01000007.1"/>
</dbReference>
<keyword evidence="4" id="KW-1185">Reference proteome</keyword>